<dbReference type="EMBL" id="FCON02000138">
    <property type="protein sequence ID" value="SAL83458.1"/>
    <property type="molecule type" value="Genomic_DNA"/>
</dbReference>
<evidence type="ECO:0000313" key="1">
    <source>
        <dbReference type="EMBL" id="SAL83458.1"/>
    </source>
</evidence>
<keyword evidence="2" id="KW-1185">Reference proteome</keyword>
<dbReference type="Pfam" id="PF06412">
    <property type="entry name" value="TraD"/>
    <property type="match status" value="1"/>
</dbReference>
<comment type="caution">
    <text evidence="1">The sequence shown here is derived from an EMBL/GenBank/DDBJ whole genome shotgun (WGS) entry which is preliminary data.</text>
</comment>
<dbReference type="Proteomes" id="UP000054770">
    <property type="component" value="Unassembled WGS sequence"/>
</dbReference>
<protein>
    <submittedName>
        <fullName evidence="1">Conjugal transfer protein TraD</fullName>
    </submittedName>
</protein>
<dbReference type="AlphaFoldDB" id="A0A158KQN9"/>
<accession>A0A158KQN9</accession>
<dbReference type="InterPro" id="IPR009444">
    <property type="entry name" value="Conjugal_tfr_TraD_a-type"/>
</dbReference>
<evidence type="ECO:0000313" key="2">
    <source>
        <dbReference type="Proteomes" id="UP000054770"/>
    </source>
</evidence>
<organism evidence="1 2">
    <name type="scientific">Caballeronia choica</name>
    <dbReference type="NCBI Taxonomy" id="326476"/>
    <lineage>
        <taxon>Bacteria</taxon>
        <taxon>Pseudomonadati</taxon>
        <taxon>Pseudomonadota</taxon>
        <taxon>Betaproteobacteria</taxon>
        <taxon>Burkholderiales</taxon>
        <taxon>Burkholderiaceae</taxon>
        <taxon>Caballeronia</taxon>
    </lineage>
</organism>
<reference evidence="1" key="1">
    <citation type="submission" date="2016-01" db="EMBL/GenBank/DDBJ databases">
        <authorList>
            <person name="Peeters C."/>
        </authorList>
    </citation>
    <scope>NUCLEOTIDE SEQUENCE [LARGE SCALE GENOMIC DNA]</scope>
    <source>
        <strain evidence="1">LMG 22940</strain>
    </source>
</reference>
<gene>
    <name evidence="1" type="ORF">AWB68_06917</name>
</gene>
<name>A0A158KQN9_9BURK</name>
<sequence>MVKPEWLSEHVQYIKGLKSPTATQALLVELAAIPNPTAQESRQLDKLIRLEKINQKAEAMKAEAARMLSARREDQRKAHTRELIELGGIVAMVDFPVDRGTLTGTLLWALDQFRTDDDLQHTLKRRGDTFIAERENEKKVETQASAEVAANAAAAEKVPA</sequence>
<proteinExistence type="predicted"/>